<reference evidence="1 2" key="1">
    <citation type="submission" date="2014-02" db="EMBL/GenBank/DDBJ databases">
        <authorList>
            <person name="Sears C."/>
            <person name="Carroll K."/>
            <person name="Sack B.R."/>
            <person name="Qadri F."/>
            <person name="Myers L.L."/>
            <person name="Chung G.-T."/>
            <person name="Escheverria P."/>
            <person name="Fraser C.M."/>
            <person name="Sadzewicz L."/>
            <person name="Shefchek K.A."/>
            <person name="Tallon L."/>
            <person name="Das S.P."/>
            <person name="Daugherty S."/>
            <person name="Mongodin E.F."/>
        </authorList>
    </citation>
    <scope>NUCLEOTIDE SEQUENCE [LARGE SCALE GENOMIC DNA]</scope>
    <source>
        <strain evidence="1 2">3783N1-6</strain>
    </source>
</reference>
<sequence length="43" mass="4921">MMNWFSVPVLNYTRAWESLGFAHKKGCANVLTPHGIVLLYNQI</sequence>
<proteinExistence type="predicted"/>
<evidence type="ECO:0000313" key="2">
    <source>
        <dbReference type="Proteomes" id="UP000021175"/>
    </source>
</evidence>
<accession>A0AB73ARN5</accession>
<dbReference type="Proteomes" id="UP000021175">
    <property type="component" value="Unassembled WGS sequence"/>
</dbReference>
<dbReference type="EMBL" id="JGEU01000030">
    <property type="protein sequence ID" value="EYB11124.1"/>
    <property type="molecule type" value="Genomic_DNA"/>
</dbReference>
<gene>
    <name evidence="1" type="ORF">M119_0657</name>
</gene>
<protein>
    <submittedName>
        <fullName evidence="1">Uncharacterized protein</fullName>
    </submittedName>
</protein>
<comment type="caution">
    <text evidence="1">The sequence shown here is derived from an EMBL/GenBank/DDBJ whole genome shotgun (WGS) entry which is preliminary data.</text>
</comment>
<name>A0AB73ARN5_BACFG</name>
<evidence type="ECO:0000313" key="1">
    <source>
        <dbReference type="EMBL" id="EYB11124.1"/>
    </source>
</evidence>
<dbReference type="AlphaFoldDB" id="A0AB73ARN5"/>
<organism evidence="1 2">
    <name type="scientific">Bacteroides fragilis str. 3783N1-6</name>
    <dbReference type="NCBI Taxonomy" id="1339310"/>
    <lineage>
        <taxon>Bacteria</taxon>
        <taxon>Pseudomonadati</taxon>
        <taxon>Bacteroidota</taxon>
        <taxon>Bacteroidia</taxon>
        <taxon>Bacteroidales</taxon>
        <taxon>Bacteroidaceae</taxon>
        <taxon>Bacteroides</taxon>
    </lineage>
</organism>